<evidence type="ECO:0000313" key="1">
    <source>
        <dbReference type="EMBL" id="KAJ9126907.1"/>
    </source>
</evidence>
<name>A0ACC2XSG0_9TREE</name>
<dbReference type="EMBL" id="JASBWV010000003">
    <property type="protein sequence ID" value="KAJ9126907.1"/>
    <property type="molecule type" value="Genomic_DNA"/>
</dbReference>
<sequence>MTFVILPTQSRRYYHLTRFRTPVQLADEYYELIDDVGTRITALEEVNDVERGGFMTRISEPEQTILDLEGQMGGSQGMSAGMWKTIDNLQAENDELEEKV</sequence>
<protein>
    <submittedName>
        <fullName evidence="1">Uncharacterized protein</fullName>
    </submittedName>
</protein>
<proteinExistence type="predicted"/>
<reference evidence="1" key="1">
    <citation type="submission" date="2023-04" db="EMBL/GenBank/DDBJ databases">
        <title>Draft Genome sequencing of Naganishia species isolated from polar environments using Oxford Nanopore Technology.</title>
        <authorList>
            <person name="Leo P."/>
            <person name="Venkateswaran K."/>
        </authorList>
    </citation>
    <scope>NUCLEOTIDE SEQUENCE</scope>
    <source>
        <strain evidence="1">DBVPG 5303</strain>
    </source>
</reference>
<accession>A0ACC2XSG0</accession>
<dbReference type="Proteomes" id="UP001234202">
    <property type="component" value="Unassembled WGS sequence"/>
</dbReference>
<organism evidence="1 2">
    <name type="scientific">Naganishia onofrii</name>
    <dbReference type="NCBI Taxonomy" id="1851511"/>
    <lineage>
        <taxon>Eukaryota</taxon>
        <taxon>Fungi</taxon>
        <taxon>Dikarya</taxon>
        <taxon>Basidiomycota</taxon>
        <taxon>Agaricomycotina</taxon>
        <taxon>Tremellomycetes</taxon>
        <taxon>Filobasidiales</taxon>
        <taxon>Filobasidiaceae</taxon>
        <taxon>Naganishia</taxon>
    </lineage>
</organism>
<gene>
    <name evidence="1" type="ORF">QFC24_001138</name>
</gene>
<keyword evidence="2" id="KW-1185">Reference proteome</keyword>
<comment type="caution">
    <text evidence="1">The sequence shown here is derived from an EMBL/GenBank/DDBJ whole genome shotgun (WGS) entry which is preliminary data.</text>
</comment>
<evidence type="ECO:0000313" key="2">
    <source>
        <dbReference type="Proteomes" id="UP001234202"/>
    </source>
</evidence>